<organism evidence="3 4">
    <name type="scientific">Candidatus Alistipes intestinigallinarum</name>
    <dbReference type="NCBI Taxonomy" id="2838440"/>
    <lineage>
        <taxon>Bacteria</taxon>
        <taxon>Pseudomonadati</taxon>
        <taxon>Bacteroidota</taxon>
        <taxon>Bacteroidia</taxon>
        <taxon>Bacteroidales</taxon>
        <taxon>Rikenellaceae</taxon>
        <taxon>Alistipes</taxon>
    </lineage>
</organism>
<protein>
    <submittedName>
        <fullName evidence="3">Uncharacterized protein</fullName>
    </submittedName>
</protein>
<evidence type="ECO:0000313" key="3">
    <source>
        <dbReference type="EMBL" id="HIY69147.1"/>
    </source>
</evidence>
<gene>
    <name evidence="3" type="ORF">H9828_07000</name>
</gene>
<keyword evidence="2" id="KW-0472">Membrane</keyword>
<keyword evidence="2" id="KW-0812">Transmembrane</keyword>
<sequence length="78" mass="8347">MIKRLIGFVVTVGVLAVVVLTFLHRDRFRTMLPVGDPAEETVTVQETLPVPVATASGETVAGVDSLSPAPEFPDSLRE</sequence>
<feature type="region of interest" description="Disordered" evidence="1">
    <location>
        <begin position="59"/>
        <end position="78"/>
    </location>
</feature>
<evidence type="ECO:0000256" key="1">
    <source>
        <dbReference type="SAM" id="MobiDB-lite"/>
    </source>
</evidence>
<keyword evidence="2" id="KW-1133">Transmembrane helix</keyword>
<dbReference type="AlphaFoldDB" id="A0A9D1Z1K3"/>
<comment type="caution">
    <text evidence="3">The sequence shown here is derived from an EMBL/GenBank/DDBJ whole genome shotgun (WGS) entry which is preliminary data.</text>
</comment>
<proteinExistence type="predicted"/>
<dbReference type="EMBL" id="DXDA01000056">
    <property type="protein sequence ID" value="HIY69147.1"/>
    <property type="molecule type" value="Genomic_DNA"/>
</dbReference>
<name>A0A9D1Z1K3_9BACT</name>
<reference evidence="3" key="2">
    <citation type="submission" date="2021-04" db="EMBL/GenBank/DDBJ databases">
        <authorList>
            <person name="Gilroy R."/>
        </authorList>
    </citation>
    <scope>NUCLEOTIDE SEQUENCE</scope>
    <source>
        <strain evidence="3">5134</strain>
    </source>
</reference>
<evidence type="ECO:0000313" key="4">
    <source>
        <dbReference type="Proteomes" id="UP000886844"/>
    </source>
</evidence>
<accession>A0A9D1Z1K3</accession>
<reference evidence="3" key="1">
    <citation type="journal article" date="2021" name="PeerJ">
        <title>Extensive microbial diversity within the chicken gut microbiome revealed by metagenomics and culture.</title>
        <authorList>
            <person name="Gilroy R."/>
            <person name="Ravi A."/>
            <person name="Getino M."/>
            <person name="Pursley I."/>
            <person name="Horton D.L."/>
            <person name="Alikhan N.F."/>
            <person name="Baker D."/>
            <person name="Gharbi K."/>
            <person name="Hall N."/>
            <person name="Watson M."/>
            <person name="Adriaenssens E.M."/>
            <person name="Foster-Nyarko E."/>
            <person name="Jarju S."/>
            <person name="Secka A."/>
            <person name="Antonio M."/>
            <person name="Oren A."/>
            <person name="Chaudhuri R.R."/>
            <person name="La Ragione R."/>
            <person name="Hildebrand F."/>
            <person name="Pallen M.J."/>
        </authorList>
    </citation>
    <scope>NUCLEOTIDE SEQUENCE</scope>
    <source>
        <strain evidence="3">5134</strain>
    </source>
</reference>
<evidence type="ECO:0000256" key="2">
    <source>
        <dbReference type="SAM" id="Phobius"/>
    </source>
</evidence>
<feature type="transmembrane region" description="Helical" evidence="2">
    <location>
        <begin position="6"/>
        <end position="23"/>
    </location>
</feature>
<dbReference type="Proteomes" id="UP000886844">
    <property type="component" value="Unassembled WGS sequence"/>
</dbReference>